<gene>
    <name evidence="2" type="ORF">Tcan_13906</name>
</gene>
<sequence>MSSRTPLLISAVLLSRSFMCKNLTSNCTDNEFVVITSLDTILTAYLTSNSKWNADDKRKHFRNSITVLDQYNQYKSTENRNICGYTKREAGSLLEALIPKRAHLNIKLNSKHPKLHRSPENCQSTISVLLV</sequence>
<comment type="caution">
    <text evidence="2">The sequence shown here is derived from an EMBL/GenBank/DDBJ whole genome shotgun (WGS) entry which is preliminary data.</text>
</comment>
<protein>
    <submittedName>
        <fullName evidence="2">Uncharacterized protein</fullName>
    </submittedName>
</protein>
<name>A0A0B2UZE3_TOXCA</name>
<dbReference type="EMBL" id="JPKZ01002907">
    <property type="protein sequence ID" value="KHN74457.1"/>
    <property type="molecule type" value="Genomic_DNA"/>
</dbReference>
<dbReference type="AlphaFoldDB" id="A0A0B2UZE3"/>
<organism evidence="2 3">
    <name type="scientific">Toxocara canis</name>
    <name type="common">Canine roundworm</name>
    <dbReference type="NCBI Taxonomy" id="6265"/>
    <lineage>
        <taxon>Eukaryota</taxon>
        <taxon>Metazoa</taxon>
        <taxon>Ecdysozoa</taxon>
        <taxon>Nematoda</taxon>
        <taxon>Chromadorea</taxon>
        <taxon>Rhabditida</taxon>
        <taxon>Spirurina</taxon>
        <taxon>Ascaridomorpha</taxon>
        <taxon>Ascaridoidea</taxon>
        <taxon>Toxocaridae</taxon>
        <taxon>Toxocara</taxon>
    </lineage>
</organism>
<evidence type="ECO:0000313" key="2">
    <source>
        <dbReference type="EMBL" id="KHN74457.1"/>
    </source>
</evidence>
<reference evidence="2 3" key="1">
    <citation type="submission" date="2014-11" db="EMBL/GenBank/DDBJ databases">
        <title>Genetic blueprint of the zoonotic pathogen Toxocara canis.</title>
        <authorList>
            <person name="Zhu X.-Q."/>
            <person name="Korhonen P.K."/>
            <person name="Cai H."/>
            <person name="Young N.D."/>
            <person name="Nejsum P."/>
            <person name="von Samson-Himmelstjerna G."/>
            <person name="Boag P.R."/>
            <person name="Tan P."/>
            <person name="Li Q."/>
            <person name="Min J."/>
            <person name="Yang Y."/>
            <person name="Wang X."/>
            <person name="Fang X."/>
            <person name="Hall R.S."/>
            <person name="Hofmann A."/>
            <person name="Sternberg P.W."/>
            <person name="Jex A.R."/>
            <person name="Gasser R.B."/>
        </authorList>
    </citation>
    <scope>NUCLEOTIDE SEQUENCE [LARGE SCALE GENOMIC DNA]</scope>
    <source>
        <strain evidence="2">PN_DK_2014</strain>
    </source>
</reference>
<evidence type="ECO:0000256" key="1">
    <source>
        <dbReference type="SAM" id="SignalP"/>
    </source>
</evidence>
<dbReference type="Proteomes" id="UP000031036">
    <property type="component" value="Unassembled WGS sequence"/>
</dbReference>
<feature type="chain" id="PRO_5002095199" evidence="1">
    <location>
        <begin position="20"/>
        <end position="131"/>
    </location>
</feature>
<keyword evidence="3" id="KW-1185">Reference proteome</keyword>
<accession>A0A0B2UZE3</accession>
<proteinExistence type="predicted"/>
<feature type="signal peptide" evidence="1">
    <location>
        <begin position="1"/>
        <end position="19"/>
    </location>
</feature>
<keyword evidence="1" id="KW-0732">Signal</keyword>
<evidence type="ECO:0000313" key="3">
    <source>
        <dbReference type="Proteomes" id="UP000031036"/>
    </source>
</evidence>